<name>A0A0E1VVE4_BURPE</name>
<gene>
    <name evidence="1" type="ORF">BURPS1710A_A2366</name>
</gene>
<dbReference type="AlphaFoldDB" id="A0A0E1VVE4"/>
<evidence type="ECO:0000313" key="1">
    <source>
        <dbReference type="EMBL" id="EET04895.1"/>
    </source>
</evidence>
<proteinExistence type="predicted"/>
<dbReference type="Proteomes" id="UP000001812">
    <property type="component" value="Chromosome II"/>
</dbReference>
<protein>
    <submittedName>
        <fullName evidence="1">Uncharacterized protein</fullName>
    </submittedName>
</protein>
<dbReference type="EMBL" id="CM000833">
    <property type="protein sequence ID" value="EET04895.1"/>
    <property type="molecule type" value="Genomic_DNA"/>
</dbReference>
<organism evidence="1">
    <name type="scientific">Burkholderia pseudomallei 1710a</name>
    <dbReference type="NCBI Taxonomy" id="320371"/>
    <lineage>
        <taxon>Bacteria</taxon>
        <taxon>Pseudomonadati</taxon>
        <taxon>Pseudomonadota</taxon>
        <taxon>Betaproteobacteria</taxon>
        <taxon>Burkholderiales</taxon>
        <taxon>Burkholderiaceae</taxon>
        <taxon>Burkholderia</taxon>
        <taxon>pseudomallei group</taxon>
    </lineage>
</organism>
<reference evidence="1" key="1">
    <citation type="submission" date="2009-05" db="EMBL/GenBank/DDBJ databases">
        <authorList>
            <person name="Harkins D.M."/>
            <person name="DeShazer D."/>
            <person name="Woods D.E."/>
            <person name="Brinkac L.M."/>
            <person name="Brown K.A."/>
            <person name="Hung G.C."/>
            <person name="Tuanyok A."/>
            <person name="Zhang B."/>
            <person name="Nierman W.C."/>
        </authorList>
    </citation>
    <scope>NUCLEOTIDE SEQUENCE [LARGE SCALE GENOMIC DNA]</scope>
    <source>
        <strain evidence="1">1710a</strain>
    </source>
</reference>
<accession>A0A0E1VVE4</accession>
<sequence>MWRTRGPHARHACRTLSHPQHRAVSGARRGCCANERAKRCHNIPTPV</sequence>
<dbReference type="HOGENOM" id="CLU_3165588_0_0_4"/>